<feature type="binding site" evidence="9">
    <location>
        <position position="157"/>
    </location>
    <ligand>
        <name>Zn(2+)</name>
        <dbReference type="ChEBI" id="CHEBI:29105"/>
    </ligand>
</feature>
<comment type="catalytic activity">
    <reaction evidence="8 9">
        <text>N-acetyl-D-glucosamine + ATP = N-acetyl-D-glucosamine 6-phosphate + ADP + H(+)</text>
        <dbReference type="Rhea" id="RHEA:17417"/>
        <dbReference type="ChEBI" id="CHEBI:15378"/>
        <dbReference type="ChEBI" id="CHEBI:30616"/>
        <dbReference type="ChEBI" id="CHEBI:57513"/>
        <dbReference type="ChEBI" id="CHEBI:456216"/>
        <dbReference type="ChEBI" id="CHEBI:506227"/>
        <dbReference type="EC" id="2.7.1.59"/>
    </reaction>
</comment>
<reference evidence="11" key="1">
    <citation type="journal article" date="2019" name="Int. J. Syst. Evol. Microbiol.">
        <title>The Global Catalogue of Microorganisms (GCM) 10K type strain sequencing project: providing services to taxonomists for standard genome sequencing and annotation.</title>
        <authorList>
            <consortium name="The Broad Institute Genomics Platform"/>
            <consortium name="The Broad Institute Genome Sequencing Center for Infectious Disease"/>
            <person name="Wu L."/>
            <person name="Ma J."/>
        </authorList>
    </citation>
    <scope>NUCLEOTIDE SEQUENCE [LARGE SCALE GENOMIC DNA]</scope>
    <source>
        <strain evidence="11">KCTC 62784</strain>
    </source>
</reference>
<feature type="binding site" evidence="9">
    <location>
        <begin position="133"/>
        <end position="140"/>
    </location>
    <ligand>
        <name>ATP</name>
        <dbReference type="ChEBI" id="CHEBI:30616"/>
    </ligand>
</feature>
<evidence type="ECO:0000256" key="9">
    <source>
        <dbReference type="HAMAP-Rule" id="MF_01271"/>
    </source>
</evidence>
<keyword evidence="7 9" id="KW-0119">Carbohydrate metabolism</keyword>
<comment type="similarity">
    <text evidence="9">Belongs to the ROK (NagC/XylR) family. NagK subfamily.</text>
</comment>
<name>A0ABV7C7I2_9VIBR</name>
<evidence type="ECO:0000256" key="3">
    <source>
        <dbReference type="ARBA" id="ARBA00022741"/>
    </source>
</evidence>
<dbReference type="GO" id="GO:0045127">
    <property type="term" value="F:N-acetylglucosamine kinase activity"/>
    <property type="evidence" value="ECO:0007669"/>
    <property type="project" value="UniProtKB-EC"/>
</dbReference>
<feature type="binding site" evidence="9">
    <location>
        <position position="184"/>
    </location>
    <ligand>
        <name>Zn(2+)</name>
        <dbReference type="ChEBI" id="CHEBI:29105"/>
    </ligand>
</feature>
<feature type="binding site" evidence="9">
    <location>
        <position position="179"/>
    </location>
    <ligand>
        <name>Zn(2+)</name>
        <dbReference type="ChEBI" id="CHEBI:29105"/>
    </ligand>
</feature>
<dbReference type="HAMAP" id="MF_01271">
    <property type="entry name" value="GlcNAc_kinase"/>
    <property type="match status" value="1"/>
</dbReference>
<evidence type="ECO:0000256" key="8">
    <source>
        <dbReference type="ARBA" id="ARBA00049065"/>
    </source>
</evidence>
<keyword evidence="2 9" id="KW-0479">Metal-binding</keyword>
<evidence type="ECO:0000313" key="10">
    <source>
        <dbReference type="EMBL" id="MFC3023992.1"/>
    </source>
</evidence>
<proteinExistence type="inferred from homology"/>
<dbReference type="PANTHER" id="PTHR18964">
    <property type="entry name" value="ROK (REPRESSOR, ORF, KINASE) FAMILY"/>
    <property type="match status" value="1"/>
</dbReference>
<dbReference type="InterPro" id="IPR043129">
    <property type="entry name" value="ATPase_NBD"/>
</dbReference>
<evidence type="ECO:0000256" key="4">
    <source>
        <dbReference type="ARBA" id="ARBA00022777"/>
    </source>
</evidence>
<keyword evidence="4 9" id="KW-0418">Kinase</keyword>
<comment type="caution">
    <text evidence="10">The sequence shown here is derived from an EMBL/GenBank/DDBJ whole genome shotgun (WGS) entry which is preliminary data.</text>
</comment>
<dbReference type="Proteomes" id="UP001595384">
    <property type="component" value="Unassembled WGS sequence"/>
</dbReference>
<dbReference type="EC" id="2.7.1.59" evidence="9"/>
<comment type="pathway">
    <text evidence="9">Cell wall biogenesis; peptidoglycan recycling.</text>
</comment>
<dbReference type="SUPFAM" id="SSF53067">
    <property type="entry name" value="Actin-like ATPase domain"/>
    <property type="match status" value="1"/>
</dbReference>
<dbReference type="NCBIfam" id="NF009835">
    <property type="entry name" value="PRK13310.1"/>
    <property type="match status" value="1"/>
</dbReference>
<keyword evidence="3 9" id="KW-0547">Nucleotide-binding</keyword>
<keyword evidence="6 9" id="KW-0067">ATP-binding</keyword>
<dbReference type="Pfam" id="PF00480">
    <property type="entry name" value="ROK"/>
    <property type="match status" value="1"/>
</dbReference>
<keyword evidence="1 9" id="KW-0808">Transferase</keyword>
<dbReference type="CDD" id="cd24057">
    <property type="entry name" value="ASKHA_NBD_ROK_NAGK"/>
    <property type="match status" value="1"/>
</dbReference>
<feature type="binding site" evidence="9">
    <location>
        <begin position="4"/>
        <end position="11"/>
    </location>
    <ligand>
        <name>ATP</name>
        <dbReference type="ChEBI" id="CHEBI:30616"/>
    </ligand>
</feature>
<dbReference type="RefSeq" id="WP_123016105.1">
    <property type="nucleotide sequence ID" value="NZ_AP024911.1"/>
</dbReference>
<organism evidence="10 11">
    <name type="scientific">Vibrio zhugei</name>
    <dbReference type="NCBI Taxonomy" id="2479546"/>
    <lineage>
        <taxon>Bacteria</taxon>
        <taxon>Pseudomonadati</taxon>
        <taxon>Pseudomonadota</taxon>
        <taxon>Gammaproteobacteria</taxon>
        <taxon>Vibrionales</taxon>
        <taxon>Vibrionaceae</taxon>
        <taxon>Vibrio</taxon>
    </lineage>
</organism>
<dbReference type="InterPro" id="IPR000600">
    <property type="entry name" value="ROK"/>
</dbReference>
<accession>A0ABV7C7I2</accession>
<feature type="binding site" evidence="9">
    <location>
        <position position="177"/>
    </location>
    <ligand>
        <name>Zn(2+)</name>
        <dbReference type="ChEBI" id="CHEBI:29105"/>
    </ligand>
</feature>
<dbReference type="InterPro" id="IPR023505">
    <property type="entry name" value="N-acetyl-D-glucosamine_kinase"/>
</dbReference>
<dbReference type="InterPro" id="IPR049874">
    <property type="entry name" value="ROK_cs"/>
</dbReference>
<dbReference type="PROSITE" id="PS01125">
    <property type="entry name" value="ROK"/>
    <property type="match status" value="1"/>
</dbReference>
<evidence type="ECO:0000256" key="5">
    <source>
        <dbReference type="ARBA" id="ARBA00022833"/>
    </source>
</evidence>
<protein>
    <recommendedName>
        <fullName evidence="9">N-acetyl-D-glucosamine kinase</fullName>
        <ecNumber evidence="9">2.7.1.59</ecNumber>
    </recommendedName>
    <alternativeName>
        <fullName evidence="9">GlcNAc kinase</fullName>
    </alternativeName>
</protein>
<keyword evidence="5 9" id="KW-0862">Zinc</keyword>
<evidence type="ECO:0000256" key="1">
    <source>
        <dbReference type="ARBA" id="ARBA00022679"/>
    </source>
</evidence>
<sequence length="305" mass="33246">MYYGFDIGGTKIEFGAFNNQLERVAKERLATSTDDYDQLLESIIELVERHDKKFGEKGKIGIGLPGMENAKDGTLLTVNIPAANGKELRQDLQEKLQRDVNIENDANCFALSEAWDDEFQGQGSVLGLIMGTGFGGGIIIDGQVLSGRNHVAGEVGHMRVPIDAWFALGDNPPLLECGCGKQGCLDNYLSGRGFETLYAHDYDEQCSAEDIIKAYQSNEKNAVAFVDRYLEFTAICFGGLFTALDPGVVVLGGGLSNFELLYEELPKRIPRYLMSVATCPKIIQARHGDSGGVRGAAFLNLDTSK</sequence>
<gene>
    <name evidence="9 10" type="primary">nagK</name>
    <name evidence="10" type="ORF">ACFODT_09150</name>
</gene>
<dbReference type="EMBL" id="JBHRSE010000060">
    <property type="protein sequence ID" value="MFC3023992.1"/>
    <property type="molecule type" value="Genomic_DNA"/>
</dbReference>
<keyword evidence="11" id="KW-1185">Reference proteome</keyword>
<comment type="function">
    <text evidence="9">Catalyzes the phosphorylation of N-acetyl-D-glucosamine (GlcNAc) derived from cell-wall degradation, yielding GlcNAc-6-P.</text>
</comment>
<dbReference type="PANTHER" id="PTHR18964:SF162">
    <property type="entry name" value="N-ACETYL-D-GLUCOSAMINE KINASE"/>
    <property type="match status" value="1"/>
</dbReference>
<evidence type="ECO:0000256" key="2">
    <source>
        <dbReference type="ARBA" id="ARBA00022723"/>
    </source>
</evidence>
<evidence type="ECO:0000256" key="6">
    <source>
        <dbReference type="ARBA" id="ARBA00022840"/>
    </source>
</evidence>
<dbReference type="Gene3D" id="3.30.420.40">
    <property type="match status" value="2"/>
</dbReference>
<evidence type="ECO:0000256" key="7">
    <source>
        <dbReference type="ARBA" id="ARBA00023277"/>
    </source>
</evidence>
<evidence type="ECO:0000313" key="11">
    <source>
        <dbReference type="Proteomes" id="UP001595384"/>
    </source>
</evidence>